<evidence type="ECO:0000256" key="1">
    <source>
        <dbReference type="SAM" id="SignalP"/>
    </source>
</evidence>
<keyword evidence="1" id="KW-0732">Signal</keyword>
<evidence type="ECO:0000259" key="2">
    <source>
        <dbReference type="Pfam" id="PF18634"/>
    </source>
</evidence>
<comment type="caution">
    <text evidence="3">The sequence shown here is derived from an EMBL/GenBank/DDBJ whole genome shotgun (WGS) entry which is preliminary data.</text>
</comment>
<name>A0A0W8CSJ0_PHYNI</name>
<sequence length="178" mass="20059">MPSTIRTPLVLYTTLYAMTILLASSASAHHELTKEMAESPRSPDSTEKAVTVTRFLRDGGTNDDDIAHNEGRGFLSDKFATIAIKSGMKIALKSNKAPRHVLEHLVNTGNLLTEKNLFLWLKYVVNYRKKMGSIWADDVYVFKTLSDFLPAEKLPALFKAMEKNPNFRELGKNLQKLM</sequence>
<reference evidence="3 4" key="1">
    <citation type="submission" date="2015-11" db="EMBL/GenBank/DDBJ databases">
        <title>Genomes and virulence difference between two physiological races of Phytophthora nicotianae.</title>
        <authorList>
            <person name="Liu H."/>
            <person name="Ma X."/>
            <person name="Yu H."/>
            <person name="Fang D."/>
            <person name="Li Y."/>
            <person name="Wang X."/>
            <person name="Wang W."/>
            <person name="Dong Y."/>
            <person name="Xiao B."/>
        </authorList>
    </citation>
    <scope>NUCLEOTIDE SEQUENCE [LARGE SCALE GENOMIC DNA]</scope>
    <source>
        <strain evidence="4">race 1</strain>
    </source>
</reference>
<dbReference type="Pfam" id="PF18634">
    <property type="entry name" value="RXLR_WY"/>
    <property type="match status" value="1"/>
</dbReference>
<dbReference type="InterPro" id="IPR040786">
    <property type="entry name" value="RXLR_WY"/>
</dbReference>
<dbReference type="Proteomes" id="UP000054636">
    <property type="component" value="Unassembled WGS sequence"/>
</dbReference>
<evidence type="ECO:0000313" key="4">
    <source>
        <dbReference type="Proteomes" id="UP000054636"/>
    </source>
</evidence>
<accession>A0A0W8CSJ0</accession>
<organism evidence="3 4">
    <name type="scientific">Phytophthora nicotianae</name>
    <name type="common">Potato buckeye rot agent</name>
    <name type="synonym">Phytophthora parasitica</name>
    <dbReference type="NCBI Taxonomy" id="4792"/>
    <lineage>
        <taxon>Eukaryota</taxon>
        <taxon>Sar</taxon>
        <taxon>Stramenopiles</taxon>
        <taxon>Oomycota</taxon>
        <taxon>Peronosporomycetes</taxon>
        <taxon>Peronosporales</taxon>
        <taxon>Peronosporaceae</taxon>
        <taxon>Phytophthora</taxon>
    </lineage>
</organism>
<evidence type="ECO:0000313" key="3">
    <source>
        <dbReference type="EMBL" id="KUF87107.1"/>
    </source>
</evidence>
<gene>
    <name evidence="3" type="ORF">AM588_10001435</name>
</gene>
<proteinExistence type="predicted"/>
<protein>
    <recommendedName>
        <fullName evidence="2">RXLR phytopathogen effector protein WY-domain domain-containing protein</fullName>
    </recommendedName>
</protein>
<feature type="signal peptide" evidence="1">
    <location>
        <begin position="1"/>
        <end position="28"/>
    </location>
</feature>
<dbReference type="AlphaFoldDB" id="A0A0W8CSJ0"/>
<feature type="domain" description="RXLR phytopathogen effector protein WY-domain" evidence="2">
    <location>
        <begin position="127"/>
        <end position="176"/>
    </location>
</feature>
<feature type="chain" id="PRO_5006940893" description="RXLR phytopathogen effector protein WY-domain domain-containing protein" evidence="1">
    <location>
        <begin position="29"/>
        <end position="178"/>
    </location>
</feature>
<dbReference type="EMBL" id="LNFP01001227">
    <property type="protein sequence ID" value="KUF87107.1"/>
    <property type="molecule type" value="Genomic_DNA"/>
</dbReference>